<evidence type="ECO:0000256" key="1">
    <source>
        <dbReference type="SAM" id="MobiDB-lite"/>
    </source>
</evidence>
<gene>
    <name evidence="2" type="ORF">V1477_001309</name>
</gene>
<proteinExistence type="predicted"/>
<sequence>MASKPTCPMNNAFAMPRKYTFVVETQPGNYIATLVDDTVADPSSSDDAGGGATATGTTSTAPSSSDSDSKRCRHLYPRDPPAR</sequence>
<dbReference type="EMBL" id="JAYRBN010000010">
    <property type="protein sequence ID" value="KAL2750519.1"/>
    <property type="molecule type" value="Genomic_DNA"/>
</dbReference>
<comment type="caution">
    <text evidence="2">The sequence shown here is derived from an EMBL/GenBank/DDBJ whole genome shotgun (WGS) entry which is preliminary data.</text>
</comment>
<feature type="region of interest" description="Disordered" evidence="1">
    <location>
        <begin position="39"/>
        <end position="83"/>
    </location>
</feature>
<reference evidence="2 3" key="1">
    <citation type="journal article" date="2024" name="Ann. Entomol. Soc. Am.">
        <title>Genomic analyses of the southern and eastern yellowjacket wasps (Hymenoptera: Vespidae) reveal evolutionary signatures of social life.</title>
        <authorList>
            <person name="Catto M.A."/>
            <person name="Caine P.B."/>
            <person name="Orr S.E."/>
            <person name="Hunt B.G."/>
            <person name="Goodisman M.A.D."/>
        </authorList>
    </citation>
    <scope>NUCLEOTIDE SEQUENCE [LARGE SCALE GENOMIC DNA]</scope>
    <source>
        <strain evidence="2">232</strain>
        <tissue evidence="2">Head and thorax</tissue>
    </source>
</reference>
<evidence type="ECO:0000313" key="2">
    <source>
        <dbReference type="EMBL" id="KAL2750519.1"/>
    </source>
</evidence>
<dbReference type="Proteomes" id="UP001607303">
    <property type="component" value="Unassembled WGS sequence"/>
</dbReference>
<dbReference type="AlphaFoldDB" id="A0ABD2CZE6"/>
<organism evidence="2 3">
    <name type="scientific">Vespula maculifrons</name>
    <name type="common">Eastern yellow jacket</name>
    <name type="synonym">Wasp</name>
    <dbReference type="NCBI Taxonomy" id="7453"/>
    <lineage>
        <taxon>Eukaryota</taxon>
        <taxon>Metazoa</taxon>
        <taxon>Ecdysozoa</taxon>
        <taxon>Arthropoda</taxon>
        <taxon>Hexapoda</taxon>
        <taxon>Insecta</taxon>
        <taxon>Pterygota</taxon>
        <taxon>Neoptera</taxon>
        <taxon>Endopterygota</taxon>
        <taxon>Hymenoptera</taxon>
        <taxon>Apocrita</taxon>
        <taxon>Aculeata</taxon>
        <taxon>Vespoidea</taxon>
        <taxon>Vespidae</taxon>
        <taxon>Vespinae</taxon>
        <taxon>Vespula</taxon>
    </lineage>
</organism>
<protein>
    <submittedName>
        <fullName evidence="2">Uncharacterized protein</fullName>
    </submittedName>
</protein>
<evidence type="ECO:0000313" key="3">
    <source>
        <dbReference type="Proteomes" id="UP001607303"/>
    </source>
</evidence>
<feature type="compositionally biased region" description="Low complexity" evidence="1">
    <location>
        <begin position="54"/>
        <end position="66"/>
    </location>
</feature>
<keyword evidence="3" id="KW-1185">Reference proteome</keyword>
<name>A0ABD2CZE6_VESMC</name>
<accession>A0ABD2CZE6</accession>